<dbReference type="Proteomes" id="UP001144313">
    <property type="component" value="Unassembled WGS sequence"/>
</dbReference>
<dbReference type="EMBL" id="BSDT01000001">
    <property type="protein sequence ID" value="GLI43701.1"/>
    <property type="molecule type" value="Genomic_DNA"/>
</dbReference>
<keyword evidence="2" id="KW-1185">Reference proteome</keyword>
<accession>A0A9W6GAX4</accession>
<reference evidence="1" key="1">
    <citation type="submission" date="2022-12" db="EMBL/GenBank/DDBJ databases">
        <title>Reference genome sequencing for broad-spectrum identification of bacterial and archaeal isolates by mass spectrometry.</title>
        <authorList>
            <person name="Sekiguchi Y."/>
            <person name="Tourlousse D.M."/>
        </authorList>
    </citation>
    <scope>NUCLEOTIDE SEQUENCE</scope>
    <source>
        <strain evidence="1">LLR39Z86</strain>
    </source>
</reference>
<protein>
    <submittedName>
        <fullName evidence="1">Uncharacterized protein</fullName>
    </submittedName>
</protein>
<evidence type="ECO:0000313" key="2">
    <source>
        <dbReference type="Proteomes" id="UP001144313"/>
    </source>
</evidence>
<proteinExistence type="predicted"/>
<gene>
    <name evidence="1" type="ORF">GALLR39Z86_35510</name>
</gene>
<dbReference type="AlphaFoldDB" id="A0A9W6GAX4"/>
<comment type="caution">
    <text evidence="1">The sequence shown here is derived from an EMBL/GenBank/DDBJ whole genome shotgun (WGS) entry which is preliminary data.</text>
</comment>
<evidence type="ECO:0000313" key="1">
    <source>
        <dbReference type="EMBL" id="GLI43701.1"/>
    </source>
</evidence>
<organism evidence="1 2">
    <name type="scientific">Glycomyces algeriensis</name>
    <dbReference type="NCBI Taxonomy" id="256037"/>
    <lineage>
        <taxon>Bacteria</taxon>
        <taxon>Bacillati</taxon>
        <taxon>Actinomycetota</taxon>
        <taxon>Actinomycetes</taxon>
        <taxon>Glycomycetales</taxon>
        <taxon>Glycomycetaceae</taxon>
        <taxon>Glycomyces</taxon>
    </lineage>
</organism>
<sequence>MEEAPRRKPGGFSFLLPRVSGETPGDVYAPREWVMPPHVNNEPGAVWSRRLTVTRVSLREPCS</sequence>
<name>A0A9W6GAX4_9ACTN</name>